<accession>A0A9N7UGA9</accession>
<feature type="region of interest" description="Disordered" evidence="1">
    <location>
        <begin position="23"/>
        <end position="65"/>
    </location>
</feature>
<dbReference type="Proteomes" id="UP001153269">
    <property type="component" value="Unassembled WGS sequence"/>
</dbReference>
<dbReference type="AlphaFoldDB" id="A0A9N7UGA9"/>
<proteinExistence type="predicted"/>
<organism evidence="2 3">
    <name type="scientific">Pleuronectes platessa</name>
    <name type="common">European plaice</name>
    <dbReference type="NCBI Taxonomy" id="8262"/>
    <lineage>
        <taxon>Eukaryota</taxon>
        <taxon>Metazoa</taxon>
        <taxon>Chordata</taxon>
        <taxon>Craniata</taxon>
        <taxon>Vertebrata</taxon>
        <taxon>Euteleostomi</taxon>
        <taxon>Actinopterygii</taxon>
        <taxon>Neopterygii</taxon>
        <taxon>Teleostei</taxon>
        <taxon>Neoteleostei</taxon>
        <taxon>Acanthomorphata</taxon>
        <taxon>Carangaria</taxon>
        <taxon>Pleuronectiformes</taxon>
        <taxon>Pleuronectoidei</taxon>
        <taxon>Pleuronectidae</taxon>
        <taxon>Pleuronectes</taxon>
    </lineage>
</organism>
<feature type="compositionally biased region" description="Polar residues" evidence="1">
    <location>
        <begin position="31"/>
        <end position="40"/>
    </location>
</feature>
<reference evidence="2" key="1">
    <citation type="submission" date="2020-03" db="EMBL/GenBank/DDBJ databases">
        <authorList>
            <person name="Weist P."/>
        </authorList>
    </citation>
    <scope>NUCLEOTIDE SEQUENCE</scope>
</reference>
<sequence length="116" mass="12632">MTYPNNTFAEVWLAASVKRRTSRQHGIDIPTSHQSQTQTVGDFKGSSCGPRGASSSPRSLLAHGQRPFELPSQLRPSFSLLCVPADDRSCPATLELTQPGPTRLLLRLRCGNKTGQ</sequence>
<dbReference type="EMBL" id="CADEAL010001280">
    <property type="protein sequence ID" value="CAB1430895.1"/>
    <property type="molecule type" value="Genomic_DNA"/>
</dbReference>
<protein>
    <submittedName>
        <fullName evidence="2">Uncharacterized protein</fullName>
    </submittedName>
</protein>
<comment type="caution">
    <text evidence="2">The sequence shown here is derived from an EMBL/GenBank/DDBJ whole genome shotgun (WGS) entry which is preliminary data.</text>
</comment>
<evidence type="ECO:0000256" key="1">
    <source>
        <dbReference type="SAM" id="MobiDB-lite"/>
    </source>
</evidence>
<gene>
    <name evidence="2" type="ORF">PLEPLA_LOCUS18891</name>
</gene>
<evidence type="ECO:0000313" key="3">
    <source>
        <dbReference type="Proteomes" id="UP001153269"/>
    </source>
</evidence>
<keyword evidence="3" id="KW-1185">Reference proteome</keyword>
<name>A0A9N7UGA9_PLEPL</name>
<evidence type="ECO:0000313" key="2">
    <source>
        <dbReference type="EMBL" id="CAB1430895.1"/>
    </source>
</evidence>